<dbReference type="GO" id="GO:0036348">
    <property type="term" value="F:hydantoin racemase activity"/>
    <property type="evidence" value="ECO:0007669"/>
    <property type="project" value="UniProtKB-EC"/>
</dbReference>
<dbReference type="EMBL" id="MJGC01000093">
    <property type="protein sequence ID" value="OEJ73301.1"/>
    <property type="molecule type" value="Genomic_DNA"/>
</dbReference>
<reference evidence="6" key="1">
    <citation type="submission" date="2016-09" db="EMBL/GenBank/DDBJ databases">
        <title>Draft genome of thermotolerant cyanobacterium Desertifilum sp. strain IPPAS B-1220.</title>
        <authorList>
            <person name="Sinetova M.A."/>
            <person name="Bolakhan K."/>
            <person name="Zayadan B.K."/>
            <person name="Mironov K.S."/>
            <person name="Ustinova V."/>
            <person name="Kupriyanova E.V."/>
            <person name="Sidorov R.A."/>
            <person name="Skrypnik A.N."/>
            <person name="Gogoleva N.E."/>
            <person name="Gogolev Y.V."/>
            <person name="Los D.A."/>
        </authorList>
    </citation>
    <scope>NUCLEOTIDE SEQUENCE [LARGE SCALE GENOMIC DNA]</scope>
    <source>
        <strain evidence="6">IPPAS B-1220</strain>
    </source>
</reference>
<dbReference type="GO" id="GO:0047661">
    <property type="term" value="F:amino-acid racemase activity"/>
    <property type="evidence" value="ECO:0007669"/>
    <property type="project" value="InterPro"/>
</dbReference>
<dbReference type="PANTHER" id="PTHR28047:SF5">
    <property type="entry name" value="PROTEIN DCG1"/>
    <property type="match status" value="1"/>
</dbReference>
<evidence type="ECO:0000256" key="3">
    <source>
        <dbReference type="ARBA" id="ARBA00066406"/>
    </source>
</evidence>
<comment type="catalytic activity">
    <reaction evidence="5">
        <text>D-5-benzylhydantoin = L-5-benzylhydantoin</text>
        <dbReference type="Rhea" id="RHEA:83991"/>
        <dbReference type="ChEBI" id="CHEBI:176864"/>
        <dbReference type="ChEBI" id="CHEBI:233540"/>
    </reaction>
</comment>
<dbReference type="STRING" id="1781255.BH720_20535"/>
<dbReference type="Pfam" id="PF01177">
    <property type="entry name" value="Asp_Glu_race"/>
    <property type="match status" value="1"/>
</dbReference>
<name>A0A1E5QFC3_9CYAN</name>
<accession>A0A1E5QFC3</accession>
<dbReference type="FunFam" id="3.40.50.12500:FF:000001">
    <property type="entry name" value="Putative hydantoin racemase"/>
    <property type="match status" value="1"/>
</dbReference>
<comment type="similarity">
    <text evidence="1">Belongs to the HyuE racemase family.</text>
</comment>
<comment type="caution">
    <text evidence="6">The sequence shown here is derived from an EMBL/GenBank/DDBJ whole genome shotgun (WGS) entry which is preliminary data.</text>
</comment>
<proteinExistence type="inferred from homology"/>
<dbReference type="InterPro" id="IPR015942">
    <property type="entry name" value="Asp/Glu/hydantoin_racemase"/>
</dbReference>
<dbReference type="PANTHER" id="PTHR28047">
    <property type="entry name" value="PROTEIN DCG1"/>
    <property type="match status" value="1"/>
</dbReference>
<dbReference type="AlphaFoldDB" id="A0A1E5QFC3"/>
<dbReference type="InterPro" id="IPR053714">
    <property type="entry name" value="Iso_Racemase_Enz_sf"/>
</dbReference>
<comment type="catalytic activity">
    <reaction evidence="2">
        <text>a D-5-monosubstituted hydantoin = a L-5-monosubstituted hydantoin</text>
        <dbReference type="Rhea" id="RHEA:46624"/>
        <dbReference type="ChEBI" id="CHEBI:86339"/>
        <dbReference type="ChEBI" id="CHEBI:86340"/>
        <dbReference type="EC" id="5.1.99.5"/>
    </reaction>
</comment>
<sequence length="245" mass="26130">MRILVINPNTTPSMTAKIGLSAQAVASDTTEITTLSPDKGPASIEGFYDEAYCVPGVLEIIRKGEIMGYDGYVIACFDDPGVDAAREIATKPAIGICQAAMYAASMVSTSFSVVTTLPRSIPIIERLAQHYGMTHFCRRVRAAALPVLSLEDPHSNAIEQIKAEIYQALEQDRAESIILGCAGMSDLAQWLSCETGVPVIDGVGAAVKMVEALIGLGLKTSKVGAYGFPLPKPYQGDFAPNQWES</sequence>
<evidence type="ECO:0000256" key="1">
    <source>
        <dbReference type="ARBA" id="ARBA00038414"/>
    </source>
</evidence>
<dbReference type="OrthoDB" id="9791723at2"/>
<evidence type="ECO:0000256" key="4">
    <source>
        <dbReference type="ARBA" id="ARBA00067972"/>
    </source>
</evidence>
<organism evidence="6">
    <name type="scientific">Desertifilum tharense IPPAS B-1220</name>
    <dbReference type="NCBI Taxonomy" id="1781255"/>
    <lineage>
        <taxon>Bacteria</taxon>
        <taxon>Bacillati</taxon>
        <taxon>Cyanobacteriota</taxon>
        <taxon>Cyanophyceae</taxon>
        <taxon>Desertifilales</taxon>
        <taxon>Desertifilaceae</taxon>
        <taxon>Desertifilum</taxon>
    </lineage>
</organism>
<evidence type="ECO:0000313" key="6">
    <source>
        <dbReference type="EMBL" id="OEJ73301.1"/>
    </source>
</evidence>
<evidence type="ECO:0000256" key="5">
    <source>
        <dbReference type="ARBA" id="ARBA00093199"/>
    </source>
</evidence>
<evidence type="ECO:0000256" key="2">
    <source>
        <dbReference type="ARBA" id="ARBA00051635"/>
    </source>
</evidence>
<dbReference type="RefSeq" id="WP_069969090.1">
    <property type="nucleotide sequence ID" value="NZ_CM124774.1"/>
</dbReference>
<protein>
    <recommendedName>
        <fullName evidence="4">Hydantoin racemase</fullName>
        <ecNumber evidence="3">5.1.99.5</ecNumber>
    </recommendedName>
</protein>
<dbReference type="EC" id="5.1.99.5" evidence="3"/>
<dbReference type="Gene3D" id="3.40.50.12500">
    <property type="match status" value="1"/>
</dbReference>
<dbReference type="InterPro" id="IPR052186">
    <property type="entry name" value="Hydantoin_racemase-like"/>
</dbReference>
<gene>
    <name evidence="6" type="ORF">BH720_20535</name>
</gene>